<feature type="region of interest" description="Disordered" evidence="1">
    <location>
        <begin position="296"/>
        <end position="326"/>
    </location>
</feature>
<evidence type="ECO:0000256" key="1">
    <source>
        <dbReference type="SAM" id="MobiDB-lite"/>
    </source>
</evidence>
<feature type="region of interest" description="Disordered" evidence="1">
    <location>
        <begin position="475"/>
        <end position="522"/>
    </location>
</feature>
<feature type="region of interest" description="Disordered" evidence="1">
    <location>
        <begin position="237"/>
        <end position="258"/>
    </location>
</feature>
<evidence type="ECO:0000313" key="3">
    <source>
        <dbReference type="Proteomes" id="UP000192247"/>
    </source>
</evidence>
<feature type="compositionally biased region" description="Low complexity" evidence="1">
    <location>
        <begin position="317"/>
        <end position="326"/>
    </location>
</feature>
<organism evidence="2 3">
    <name type="scientific">Tropilaelaps mercedesae</name>
    <dbReference type="NCBI Taxonomy" id="418985"/>
    <lineage>
        <taxon>Eukaryota</taxon>
        <taxon>Metazoa</taxon>
        <taxon>Ecdysozoa</taxon>
        <taxon>Arthropoda</taxon>
        <taxon>Chelicerata</taxon>
        <taxon>Arachnida</taxon>
        <taxon>Acari</taxon>
        <taxon>Parasitiformes</taxon>
        <taxon>Mesostigmata</taxon>
        <taxon>Gamasina</taxon>
        <taxon>Dermanyssoidea</taxon>
        <taxon>Laelapidae</taxon>
        <taxon>Tropilaelaps</taxon>
    </lineage>
</organism>
<accession>A0A1V9XJ45</accession>
<reference evidence="2 3" key="1">
    <citation type="journal article" date="2017" name="Gigascience">
        <title>Draft genome of the honey bee ectoparasitic mite, Tropilaelaps mercedesae, is shaped by the parasitic life history.</title>
        <authorList>
            <person name="Dong X."/>
            <person name="Armstrong S.D."/>
            <person name="Xia D."/>
            <person name="Makepeace B.L."/>
            <person name="Darby A.C."/>
            <person name="Kadowaki T."/>
        </authorList>
    </citation>
    <scope>NUCLEOTIDE SEQUENCE [LARGE SCALE GENOMIC DNA]</scope>
    <source>
        <strain evidence="2">Wuxi-XJTLU</strain>
    </source>
</reference>
<sequence length="594" mass="63230">MAGQSRVSELCTQFAEKCLAYTVWIELVTARCPKIRQALLTGEPIFEPLPGPSSLANGSLSLTGNSTSDCFLDALMDVVDDPHCDIEPRNMSEPLGAHLLTLEFGLSVGRIECQGAFIYGSADARSAHWTMFGTRPYLLLRRTLLALLASTAYGRIAEVQGVSLSFGRRSDSRSYVGRQTRSKPGRLRWDAVPASVDPTLQSRACGGGAWYWVGVVLRAAGWPAAGGRRHLGVRRCTPHQQPVADSPDEAGPSGPSTALACVDQQTYQHPLPEQNGPTSPFQNGYYQLFYQDDHQHQPLQSPHGQHLYNGGHPPPSTSASASTSHLAAGTEYLERPRTGAIHLQQLHCWEQSVLPDGRLAKLTRVQVVSQVLSVRSLSASAGAKNGFRWLFTNGGEVSEGFVLRSIFSTLNEPLQELFCGDGEWAGFGGSSLGPSSSVVSLNGSDPSGDPFGGVLLHNASLPSAMDPSIGLTSLANASQQGGSNQHGHLANGMHPNALNNGQAVCGVQQSPPPTSSQQSGQASNCFNGQNTCGAPAIQGGISNSPILSLDSPIFSQGSPILNEDSPILNQYSPILSQDSPIRVMRLLIAVIRKI</sequence>
<evidence type="ECO:0000313" key="2">
    <source>
        <dbReference type="EMBL" id="OQR73570.1"/>
    </source>
</evidence>
<keyword evidence="3" id="KW-1185">Reference proteome</keyword>
<feature type="compositionally biased region" description="Polar residues" evidence="1">
    <location>
        <begin position="475"/>
        <end position="486"/>
    </location>
</feature>
<dbReference type="Proteomes" id="UP000192247">
    <property type="component" value="Unassembled WGS sequence"/>
</dbReference>
<dbReference type="InParanoid" id="A0A1V9XJ45"/>
<protein>
    <submittedName>
        <fullName evidence="2">Uncharacterized protein</fullName>
    </submittedName>
</protein>
<dbReference type="AlphaFoldDB" id="A0A1V9XJ45"/>
<proteinExistence type="predicted"/>
<name>A0A1V9XJ45_9ACAR</name>
<dbReference type="EMBL" id="MNPL01009700">
    <property type="protein sequence ID" value="OQR73570.1"/>
    <property type="molecule type" value="Genomic_DNA"/>
</dbReference>
<comment type="caution">
    <text evidence="2">The sequence shown here is derived from an EMBL/GenBank/DDBJ whole genome shotgun (WGS) entry which is preliminary data.</text>
</comment>
<gene>
    <name evidence="2" type="ORF">BIW11_09646</name>
</gene>